<dbReference type="PROSITE" id="PS50109">
    <property type="entry name" value="HIS_KIN"/>
    <property type="match status" value="1"/>
</dbReference>
<proteinExistence type="predicted"/>
<dbReference type="GO" id="GO:0000155">
    <property type="term" value="F:phosphorelay sensor kinase activity"/>
    <property type="evidence" value="ECO:0007669"/>
    <property type="project" value="InterPro"/>
</dbReference>
<dbReference type="STRING" id="1192034.CAP_1248"/>
<dbReference type="InterPro" id="IPR004358">
    <property type="entry name" value="Sig_transdc_His_kin-like_C"/>
</dbReference>
<evidence type="ECO:0000256" key="1">
    <source>
        <dbReference type="ARBA" id="ARBA00000085"/>
    </source>
</evidence>
<dbReference type="InterPro" id="IPR003661">
    <property type="entry name" value="HisK_dim/P_dom"/>
</dbReference>
<dbReference type="SMART" id="SM00065">
    <property type="entry name" value="GAF"/>
    <property type="match status" value="1"/>
</dbReference>
<dbReference type="PANTHER" id="PTHR43547">
    <property type="entry name" value="TWO-COMPONENT HISTIDINE KINASE"/>
    <property type="match status" value="1"/>
</dbReference>
<evidence type="ECO:0000259" key="13">
    <source>
        <dbReference type="PROSITE" id="PS50109"/>
    </source>
</evidence>
<keyword evidence="7" id="KW-0547">Nucleotide-binding</keyword>
<gene>
    <name evidence="14" type="ORF">CAP_1248</name>
</gene>
<dbReference type="Gene3D" id="1.10.287.130">
    <property type="match status" value="1"/>
</dbReference>
<protein>
    <recommendedName>
        <fullName evidence="3">histidine kinase</fullName>
        <ecNumber evidence="3">2.7.13.3</ecNumber>
    </recommendedName>
</protein>
<dbReference type="SMART" id="SM00387">
    <property type="entry name" value="HATPase_c"/>
    <property type="match status" value="1"/>
</dbReference>
<reference evidence="14 15" key="1">
    <citation type="submission" date="2013-05" db="EMBL/GenBank/DDBJ databases">
        <title>Genome assembly of Chondromyces apiculatus DSM 436.</title>
        <authorList>
            <person name="Sharma G."/>
            <person name="Khatri I."/>
            <person name="Kaur C."/>
            <person name="Mayilraj S."/>
            <person name="Subramanian S."/>
        </authorList>
    </citation>
    <scope>NUCLEOTIDE SEQUENCE [LARGE SCALE GENOMIC DNA]</scope>
    <source>
        <strain evidence="14 15">DSM 436</strain>
    </source>
</reference>
<keyword evidence="11" id="KW-0472">Membrane</keyword>
<keyword evidence="8 14" id="KW-0418">Kinase</keyword>
<keyword evidence="6" id="KW-0808">Transferase</keyword>
<evidence type="ECO:0000256" key="4">
    <source>
        <dbReference type="ARBA" id="ARBA00022475"/>
    </source>
</evidence>
<dbReference type="InterPro" id="IPR003594">
    <property type="entry name" value="HATPase_dom"/>
</dbReference>
<comment type="subcellular location">
    <subcellularLocation>
        <location evidence="2">Cell membrane</location>
    </subcellularLocation>
</comment>
<dbReference type="EMBL" id="ASRX01000013">
    <property type="protein sequence ID" value="EYF06989.1"/>
    <property type="molecule type" value="Genomic_DNA"/>
</dbReference>
<dbReference type="RefSeq" id="WP_052374609.1">
    <property type="nucleotide sequence ID" value="NZ_ASRX01000013.1"/>
</dbReference>
<evidence type="ECO:0000256" key="10">
    <source>
        <dbReference type="ARBA" id="ARBA00023012"/>
    </source>
</evidence>
<keyword evidence="4" id="KW-1003">Cell membrane</keyword>
<dbReference type="SMART" id="SM00388">
    <property type="entry name" value="HisKA"/>
    <property type="match status" value="1"/>
</dbReference>
<feature type="compositionally biased region" description="Gly residues" evidence="12">
    <location>
        <begin position="224"/>
        <end position="239"/>
    </location>
</feature>
<evidence type="ECO:0000256" key="11">
    <source>
        <dbReference type="ARBA" id="ARBA00023136"/>
    </source>
</evidence>
<evidence type="ECO:0000256" key="12">
    <source>
        <dbReference type="SAM" id="MobiDB-lite"/>
    </source>
</evidence>
<accession>A0A017TCL6</accession>
<dbReference type="eggNOG" id="COG2205">
    <property type="taxonomic scope" value="Bacteria"/>
</dbReference>
<dbReference type="Proteomes" id="UP000019678">
    <property type="component" value="Unassembled WGS sequence"/>
</dbReference>
<comment type="catalytic activity">
    <reaction evidence="1">
        <text>ATP + protein L-histidine = ADP + protein N-phospho-L-histidine.</text>
        <dbReference type="EC" id="2.7.13.3"/>
    </reaction>
</comment>
<evidence type="ECO:0000313" key="15">
    <source>
        <dbReference type="Proteomes" id="UP000019678"/>
    </source>
</evidence>
<evidence type="ECO:0000256" key="7">
    <source>
        <dbReference type="ARBA" id="ARBA00022741"/>
    </source>
</evidence>
<dbReference type="InterPro" id="IPR005467">
    <property type="entry name" value="His_kinase_dom"/>
</dbReference>
<dbReference type="SUPFAM" id="SSF55874">
    <property type="entry name" value="ATPase domain of HSP90 chaperone/DNA topoisomerase II/histidine kinase"/>
    <property type="match status" value="1"/>
</dbReference>
<dbReference type="InterPro" id="IPR003018">
    <property type="entry name" value="GAF"/>
</dbReference>
<dbReference type="Gene3D" id="3.30.565.10">
    <property type="entry name" value="Histidine kinase-like ATPase, C-terminal domain"/>
    <property type="match status" value="1"/>
</dbReference>
<evidence type="ECO:0000256" key="3">
    <source>
        <dbReference type="ARBA" id="ARBA00012438"/>
    </source>
</evidence>
<dbReference type="InterPro" id="IPR036890">
    <property type="entry name" value="HATPase_C_sf"/>
</dbReference>
<name>A0A017TCL6_9BACT</name>
<dbReference type="SUPFAM" id="SSF55781">
    <property type="entry name" value="GAF domain-like"/>
    <property type="match status" value="1"/>
</dbReference>
<evidence type="ECO:0000256" key="6">
    <source>
        <dbReference type="ARBA" id="ARBA00022679"/>
    </source>
</evidence>
<sequence>MHSPEERLQILLEASERLASSIDYETTLANVPQILVPHLADGCVIDVVASDETVERASVVFADPGKLELAAHLKGLGSPELSASEGLLSLLEVGRGGLLTSFGEGATYAGARGDGRAILQQLAPTSGMVVPMRARNRFIGLLWLYSLESRRTFGSGDLALVEDLGRRVALALDNARLYADSQAAIRSRDIFLTVASHELRAPLTALQIQVHSMRRLTARAAGPDGPGAPGGPGGPGAPGAHGAPGAPGAHGAPGAPGVHGISGVPSERGMAARPMERQSLERIAAKIEVAARQVARLTRLVDDLLDVSQIGAGRLKLRIEPFDLAQLVREIFSRIEGQLAQARCRLSVVAAEQISGNWDRSRLDQVIVNLLSNAMKYGSGKAIEVELTASPAGARLQVRDHGIGIALEDQARIFERFERAVSARQYAGLGMGLWIVRKIVAAHGGTIRVDSRPGQGATFTVDLPLTPPAWAGVERRSERPKTG</sequence>
<keyword evidence="15" id="KW-1185">Reference proteome</keyword>
<dbReference type="EC" id="2.7.13.3" evidence="3"/>
<dbReference type="Pfam" id="PF13492">
    <property type="entry name" value="GAF_3"/>
    <property type="match status" value="1"/>
</dbReference>
<dbReference type="AlphaFoldDB" id="A0A017TCL6"/>
<keyword evidence="9" id="KW-0067">ATP-binding</keyword>
<dbReference type="Pfam" id="PF02518">
    <property type="entry name" value="HATPase_c"/>
    <property type="match status" value="1"/>
</dbReference>
<dbReference type="Gene3D" id="3.30.450.40">
    <property type="match status" value="1"/>
</dbReference>
<keyword evidence="5" id="KW-0597">Phosphoprotein</keyword>
<evidence type="ECO:0000256" key="8">
    <source>
        <dbReference type="ARBA" id="ARBA00022777"/>
    </source>
</evidence>
<dbReference type="GO" id="GO:0005524">
    <property type="term" value="F:ATP binding"/>
    <property type="evidence" value="ECO:0007669"/>
    <property type="project" value="UniProtKB-KW"/>
</dbReference>
<dbReference type="FunFam" id="3.30.565.10:FF:000023">
    <property type="entry name" value="PAS domain-containing sensor histidine kinase"/>
    <property type="match status" value="1"/>
</dbReference>
<dbReference type="GO" id="GO:0005886">
    <property type="term" value="C:plasma membrane"/>
    <property type="evidence" value="ECO:0007669"/>
    <property type="project" value="UniProtKB-SubCell"/>
</dbReference>
<dbReference type="CDD" id="cd00075">
    <property type="entry name" value="HATPase"/>
    <property type="match status" value="1"/>
</dbReference>
<dbReference type="PRINTS" id="PR00344">
    <property type="entry name" value="BCTRLSENSOR"/>
</dbReference>
<comment type="caution">
    <text evidence="14">The sequence shown here is derived from an EMBL/GenBank/DDBJ whole genome shotgun (WGS) entry which is preliminary data.</text>
</comment>
<evidence type="ECO:0000256" key="5">
    <source>
        <dbReference type="ARBA" id="ARBA00022553"/>
    </source>
</evidence>
<dbReference type="SUPFAM" id="SSF47384">
    <property type="entry name" value="Homodimeric domain of signal transducing histidine kinase"/>
    <property type="match status" value="1"/>
</dbReference>
<evidence type="ECO:0000256" key="9">
    <source>
        <dbReference type="ARBA" id="ARBA00022840"/>
    </source>
</evidence>
<dbReference type="InterPro" id="IPR036097">
    <property type="entry name" value="HisK_dim/P_sf"/>
</dbReference>
<feature type="domain" description="Histidine kinase" evidence="13">
    <location>
        <begin position="194"/>
        <end position="467"/>
    </location>
</feature>
<feature type="compositionally biased region" description="Low complexity" evidence="12">
    <location>
        <begin position="240"/>
        <end position="256"/>
    </location>
</feature>
<dbReference type="InterPro" id="IPR029016">
    <property type="entry name" value="GAF-like_dom_sf"/>
</dbReference>
<dbReference type="PANTHER" id="PTHR43547:SF2">
    <property type="entry name" value="HYBRID SIGNAL TRANSDUCTION HISTIDINE KINASE C"/>
    <property type="match status" value="1"/>
</dbReference>
<organism evidence="14 15">
    <name type="scientific">Chondromyces apiculatus DSM 436</name>
    <dbReference type="NCBI Taxonomy" id="1192034"/>
    <lineage>
        <taxon>Bacteria</taxon>
        <taxon>Pseudomonadati</taxon>
        <taxon>Myxococcota</taxon>
        <taxon>Polyangia</taxon>
        <taxon>Polyangiales</taxon>
        <taxon>Polyangiaceae</taxon>
        <taxon>Chondromyces</taxon>
    </lineage>
</organism>
<keyword evidence="10" id="KW-0902">Two-component regulatory system</keyword>
<evidence type="ECO:0000313" key="14">
    <source>
        <dbReference type="EMBL" id="EYF06989.1"/>
    </source>
</evidence>
<feature type="region of interest" description="Disordered" evidence="12">
    <location>
        <begin position="217"/>
        <end position="275"/>
    </location>
</feature>
<evidence type="ECO:0000256" key="2">
    <source>
        <dbReference type="ARBA" id="ARBA00004236"/>
    </source>
</evidence>